<name>A0AAW6IAX2_BACOV</name>
<evidence type="ECO:0000313" key="5">
    <source>
        <dbReference type="EMBL" id="MDC7957835.1"/>
    </source>
</evidence>
<dbReference type="InterPro" id="IPR029052">
    <property type="entry name" value="Metallo-depent_PP-like"/>
</dbReference>
<organism evidence="5 6">
    <name type="scientific">Bacteroides ovatus</name>
    <dbReference type="NCBI Taxonomy" id="28116"/>
    <lineage>
        <taxon>Bacteria</taxon>
        <taxon>Pseudomonadati</taxon>
        <taxon>Bacteroidota</taxon>
        <taxon>Bacteroidia</taxon>
        <taxon>Bacteroidales</taxon>
        <taxon>Bacteroidaceae</taxon>
        <taxon>Bacteroides</taxon>
    </lineage>
</organism>
<dbReference type="InterPro" id="IPR032285">
    <property type="entry name" value="Metallophos_N"/>
</dbReference>
<dbReference type="InterPro" id="IPR051918">
    <property type="entry name" value="STPP_CPPED1"/>
</dbReference>
<evidence type="ECO:0000259" key="2">
    <source>
        <dbReference type="Pfam" id="PF00149"/>
    </source>
</evidence>
<dbReference type="SUPFAM" id="SSF56300">
    <property type="entry name" value="Metallo-dependent phosphatases"/>
    <property type="match status" value="1"/>
</dbReference>
<feature type="domain" description="Calcineurin-like phosphoesterase N-terminal" evidence="4">
    <location>
        <begin position="28"/>
        <end position="105"/>
    </location>
</feature>
<dbReference type="EMBL" id="JAQQPO010000006">
    <property type="protein sequence ID" value="MDC7957835.1"/>
    <property type="molecule type" value="Genomic_DNA"/>
</dbReference>
<reference evidence="5" key="1">
    <citation type="submission" date="2022-10" db="EMBL/GenBank/DDBJ databases">
        <title>Human gut microbiome strain richness.</title>
        <authorList>
            <person name="Chen-Liaw A."/>
        </authorList>
    </citation>
    <scope>NUCLEOTIDE SEQUENCE</scope>
    <source>
        <strain evidence="5">RTP21484st1_H8_RTP21484_190118</strain>
    </source>
</reference>
<evidence type="ECO:0000259" key="3">
    <source>
        <dbReference type="Pfam" id="PF16370"/>
    </source>
</evidence>
<dbReference type="PANTHER" id="PTHR43143:SF1">
    <property type="entry name" value="SERINE_THREONINE-PROTEIN PHOSPHATASE CPPED1"/>
    <property type="match status" value="1"/>
</dbReference>
<dbReference type="Pfam" id="PF16370">
    <property type="entry name" value="MetallophosC"/>
    <property type="match status" value="1"/>
</dbReference>
<feature type="domain" description="Calcineurin-like phosphoesterase" evidence="2">
    <location>
        <begin position="117"/>
        <end position="333"/>
    </location>
</feature>
<feature type="chain" id="PRO_5043924805" evidence="1">
    <location>
        <begin position="23"/>
        <end position="520"/>
    </location>
</feature>
<dbReference type="RefSeq" id="WP_229092823.1">
    <property type="nucleotide sequence ID" value="NZ_JADNDM010000024.1"/>
</dbReference>
<protein>
    <submittedName>
        <fullName evidence="5">Calcineurin-like phosphoesterase family protein</fullName>
    </submittedName>
</protein>
<dbReference type="AlphaFoldDB" id="A0AAW6IAX2"/>
<evidence type="ECO:0000256" key="1">
    <source>
        <dbReference type="SAM" id="SignalP"/>
    </source>
</evidence>
<gene>
    <name evidence="5" type="ORF">PQ628_06405</name>
</gene>
<evidence type="ECO:0000313" key="6">
    <source>
        <dbReference type="Proteomes" id="UP001215078"/>
    </source>
</evidence>
<keyword evidence="1" id="KW-0732">Signal</keyword>
<feature type="signal peptide" evidence="1">
    <location>
        <begin position="1"/>
        <end position="22"/>
    </location>
</feature>
<proteinExistence type="predicted"/>
<comment type="caution">
    <text evidence="5">The sequence shown here is derived from an EMBL/GenBank/DDBJ whole genome shotgun (WGS) entry which is preliminary data.</text>
</comment>
<dbReference type="Gene3D" id="3.60.21.10">
    <property type="match status" value="1"/>
</dbReference>
<sequence length="520" mass="59803">MKTFTLLFIIYMLSAYGSYAVAFDNVVGKITCGQKPVSNVLVSDGVEVVKTNAEGYFHFNSKKEDGYVFISVPGNYEVDHIGIIPNHFARLKKGYSEVDTVNFHLTKRENKDCEIFMFTDIHLTNDRVDNDLPQFGKTFYPDIVSQIKARANKPVYAICLGDMTTDVKWHINHYALPEYLETMKDFPIPVYHAMGNHDNERKVIENISDWDFYGESVYKDVIGPNYYSFNIGAWHVMILDNIITGGPVKKNGKLNYQFTYRIDDQQMEWIKKDLSFMPKNTPIMVGMHVPPLKYTGMKNGVLETDYDFENAKEFLDCFAEFNQVQIFAGHTHRSSNYVYGDNITLHNLPSASAVSWKINGETSRLISEDGSPAGYWIIKVKGDNLQWQFKAAERDLEKSQFFVYDLNCVPEQFGGSKDSNEILINIYNWDPDWKVEVTENGRSLDVSHCWTRDPLYRLIRSDEDALPGRPTAFLANYNSHMFKVKAANAKSPISIRITDGFGNVYKTMMKRPKKFSWDME</sequence>
<evidence type="ECO:0000259" key="4">
    <source>
        <dbReference type="Pfam" id="PF16371"/>
    </source>
</evidence>
<dbReference type="InterPro" id="IPR032288">
    <property type="entry name" value="Metallophos_C"/>
</dbReference>
<accession>A0AAW6IAX2</accession>
<dbReference type="Pfam" id="PF00149">
    <property type="entry name" value="Metallophos"/>
    <property type="match status" value="1"/>
</dbReference>
<dbReference type="Proteomes" id="UP001215078">
    <property type="component" value="Unassembled WGS sequence"/>
</dbReference>
<dbReference type="InterPro" id="IPR004843">
    <property type="entry name" value="Calcineurin-like_PHP"/>
</dbReference>
<dbReference type="PANTHER" id="PTHR43143">
    <property type="entry name" value="METALLOPHOSPHOESTERASE, CALCINEURIN SUPERFAMILY"/>
    <property type="match status" value="1"/>
</dbReference>
<feature type="domain" description="Calcineurin-like phosphoesterase C-terminal" evidence="3">
    <location>
        <begin position="366"/>
        <end position="505"/>
    </location>
</feature>
<dbReference type="GO" id="GO:0016787">
    <property type="term" value="F:hydrolase activity"/>
    <property type="evidence" value="ECO:0007669"/>
    <property type="project" value="InterPro"/>
</dbReference>
<dbReference type="Pfam" id="PF16371">
    <property type="entry name" value="MetallophosN"/>
    <property type="match status" value="1"/>
</dbReference>